<dbReference type="PANTHER" id="PTHR44846:SF1">
    <property type="entry name" value="MANNOSYL-D-GLYCERATE TRANSPORT_METABOLISM SYSTEM REPRESSOR MNGR-RELATED"/>
    <property type="match status" value="1"/>
</dbReference>
<evidence type="ECO:0000259" key="4">
    <source>
        <dbReference type="PROSITE" id="PS50949"/>
    </source>
</evidence>
<dbReference type="Gene3D" id="1.10.10.10">
    <property type="entry name" value="Winged helix-like DNA-binding domain superfamily/Winged helix DNA-binding domain"/>
    <property type="match status" value="1"/>
</dbReference>
<proteinExistence type="predicted"/>
<dbReference type="InterPro" id="IPR011663">
    <property type="entry name" value="UTRA"/>
</dbReference>
<dbReference type="InterPro" id="IPR000524">
    <property type="entry name" value="Tscrpt_reg_HTH_GntR"/>
</dbReference>
<dbReference type="InterPro" id="IPR050679">
    <property type="entry name" value="Bact_HTH_transcr_reg"/>
</dbReference>
<dbReference type="InterPro" id="IPR036388">
    <property type="entry name" value="WH-like_DNA-bd_sf"/>
</dbReference>
<dbReference type="Pfam" id="PF00392">
    <property type="entry name" value="GntR"/>
    <property type="match status" value="1"/>
</dbReference>
<sequence>MSKRAPVARPARPAPAVPVRFDPELAQLMAEAQPRYASVAAALAADILEHRRAVGELLPTEQELSQAFNVSRSTVREALRRLRELGLVAGAQGVGTRVVADRPRSSYQLAVRSVTDVMGYATRTRLEILSRDALRADAALAASIGAVPGSEWVHVHGLRWPDEPGLPPISVVDLHVTAEFAGVTELPDLVTTPAYRLIGRRFGVAVAEVQQEITAIALDEAQAAALRAAPGSPGLQIRRRFYAADGRLLESTGNIHAAADRFAYSLRLGAAEA</sequence>
<dbReference type="GO" id="GO:0003700">
    <property type="term" value="F:DNA-binding transcription factor activity"/>
    <property type="evidence" value="ECO:0007669"/>
    <property type="project" value="InterPro"/>
</dbReference>
<protein>
    <submittedName>
        <fullName evidence="5">GntR family transcriptional regulator</fullName>
    </submittedName>
</protein>
<dbReference type="GO" id="GO:0003677">
    <property type="term" value="F:DNA binding"/>
    <property type="evidence" value="ECO:0007669"/>
    <property type="project" value="UniProtKB-KW"/>
</dbReference>
<dbReference type="PRINTS" id="PR00035">
    <property type="entry name" value="HTHGNTR"/>
</dbReference>
<evidence type="ECO:0000256" key="3">
    <source>
        <dbReference type="ARBA" id="ARBA00023163"/>
    </source>
</evidence>
<evidence type="ECO:0000256" key="1">
    <source>
        <dbReference type="ARBA" id="ARBA00023015"/>
    </source>
</evidence>
<keyword evidence="6" id="KW-1185">Reference proteome</keyword>
<dbReference type="Pfam" id="PF07702">
    <property type="entry name" value="UTRA"/>
    <property type="match status" value="1"/>
</dbReference>
<name>A0A845BNK3_9PROT</name>
<accession>A0A845BNK3</accession>
<dbReference type="InterPro" id="IPR028978">
    <property type="entry name" value="Chorismate_lyase_/UTRA_dom_sf"/>
</dbReference>
<keyword evidence="3" id="KW-0804">Transcription</keyword>
<dbReference type="PROSITE" id="PS50949">
    <property type="entry name" value="HTH_GNTR"/>
    <property type="match status" value="1"/>
</dbReference>
<dbReference type="CDD" id="cd07377">
    <property type="entry name" value="WHTH_GntR"/>
    <property type="match status" value="1"/>
</dbReference>
<dbReference type="Proteomes" id="UP000460715">
    <property type="component" value="Unassembled WGS sequence"/>
</dbReference>
<dbReference type="Gene3D" id="3.40.1410.10">
    <property type="entry name" value="Chorismate lyase-like"/>
    <property type="match status" value="1"/>
</dbReference>
<dbReference type="PANTHER" id="PTHR44846">
    <property type="entry name" value="MANNOSYL-D-GLYCERATE TRANSPORT/METABOLISM SYSTEM REPRESSOR MNGR-RELATED"/>
    <property type="match status" value="1"/>
</dbReference>
<dbReference type="SUPFAM" id="SSF46785">
    <property type="entry name" value="Winged helix' DNA-binding domain"/>
    <property type="match status" value="1"/>
</dbReference>
<evidence type="ECO:0000313" key="5">
    <source>
        <dbReference type="EMBL" id="MXP64979.1"/>
    </source>
</evidence>
<organism evidence="5 6">
    <name type="scientific">Teichococcus coralli</name>
    <dbReference type="NCBI Taxonomy" id="2545983"/>
    <lineage>
        <taxon>Bacteria</taxon>
        <taxon>Pseudomonadati</taxon>
        <taxon>Pseudomonadota</taxon>
        <taxon>Alphaproteobacteria</taxon>
        <taxon>Acetobacterales</taxon>
        <taxon>Roseomonadaceae</taxon>
        <taxon>Roseomonas</taxon>
    </lineage>
</organism>
<feature type="domain" description="HTH gntR-type" evidence="4">
    <location>
        <begin position="33"/>
        <end position="101"/>
    </location>
</feature>
<evidence type="ECO:0000313" key="6">
    <source>
        <dbReference type="Proteomes" id="UP000460715"/>
    </source>
</evidence>
<keyword evidence="1" id="KW-0805">Transcription regulation</keyword>
<dbReference type="SMART" id="SM00866">
    <property type="entry name" value="UTRA"/>
    <property type="match status" value="1"/>
</dbReference>
<comment type="caution">
    <text evidence="5">The sequence shown here is derived from an EMBL/GenBank/DDBJ whole genome shotgun (WGS) entry which is preliminary data.</text>
</comment>
<dbReference type="OrthoDB" id="7339934at2"/>
<gene>
    <name evidence="5" type="ORF">E0493_16645</name>
</gene>
<evidence type="ECO:0000256" key="2">
    <source>
        <dbReference type="ARBA" id="ARBA00023125"/>
    </source>
</evidence>
<dbReference type="InterPro" id="IPR036390">
    <property type="entry name" value="WH_DNA-bd_sf"/>
</dbReference>
<dbReference type="RefSeq" id="WP_160938387.1">
    <property type="nucleotide sequence ID" value="NZ_SNVJ01000016.1"/>
</dbReference>
<dbReference type="SMART" id="SM00345">
    <property type="entry name" value="HTH_GNTR"/>
    <property type="match status" value="1"/>
</dbReference>
<reference evidence="5 6" key="1">
    <citation type="submission" date="2019-03" db="EMBL/GenBank/DDBJ databases">
        <title>Roseomonas sp. a novel Roseomonas species isolated from Sea whip Gorgonian.</title>
        <authorList>
            <person name="Li F."/>
            <person name="Pan X."/>
            <person name="Huang S."/>
            <person name="Li Z."/>
            <person name="Meng B."/>
        </authorList>
    </citation>
    <scope>NUCLEOTIDE SEQUENCE [LARGE SCALE GENOMIC DNA]</scope>
    <source>
        <strain evidence="5 6">M0104</strain>
    </source>
</reference>
<keyword evidence="2" id="KW-0238">DNA-binding</keyword>
<dbReference type="GO" id="GO:0045892">
    <property type="term" value="P:negative regulation of DNA-templated transcription"/>
    <property type="evidence" value="ECO:0007669"/>
    <property type="project" value="TreeGrafter"/>
</dbReference>
<dbReference type="AlphaFoldDB" id="A0A845BNK3"/>
<dbReference type="EMBL" id="SNVJ01000016">
    <property type="protein sequence ID" value="MXP64979.1"/>
    <property type="molecule type" value="Genomic_DNA"/>
</dbReference>
<dbReference type="SUPFAM" id="SSF64288">
    <property type="entry name" value="Chorismate lyase-like"/>
    <property type="match status" value="1"/>
</dbReference>